<dbReference type="PANTHER" id="PTHR44858:SF1">
    <property type="entry name" value="UDP-N-ACETYLGLUCOSAMINE--PEPTIDE N-ACETYLGLUCOSAMINYLTRANSFERASE SPINDLY-RELATED"/>
    <property type="match status" value="1"/>
</dbReference>
<keyword evidence="2 3" id="KW-0802">TPR repeat</keyword>
<feature type="repeat" description="TPR" evidence="3">
    <location>
        <begin position="188"/>
        <end position="221"/>
    </location>
</feature>
<proteinExistence type="predicted"/>
<dbReference type="PROSITE" id="PS50005">
    <property type="entry name" value="TPR"/>
    <property type="match status" value="2"/>
</dbReference>
<sequence length="909" mass="104593">MMIAERPRSLFRSKNKNKVDVEPDFNRITPRTQMKSDAFMLKEKPVPDTSAKTVAPTTTTHVPRTTQSKLVDGNPAKIKQKGSNKIEEGRLEASKGNYDKAIAKFNEVSPTTFESLYYRGCVYLQLDEFSQIKDAIEDFNQALKLSESIPKDVNIYYKRAFACQLIGRYSEAIIDYSMFIEYSPSNIHKGYLSRGLVHTELQQYDKALQDMQQANETNPQFDMYYMYCLARAHAALHNTSEAQREFKELAEYCQNEHSQSKHTYDNHFYYGIASYELNDYSVALQEFIEALNYANTQQQQADTKFYIGLTRYALGSIDDAIKDLEDVLELDANHKRAHFGLGMMKSENENLHSQALRHLTQAHQMTPQKSSILYERGNLHHKMGQLDACVHDKRLALKLEQTNVDQSTSRDFYELLLQRLLSKWKEIHIPSDIYLMLALLHDKVHTLSQETRRFIKAEKKYHETVKWYEQGIDKEIEENGNNSPFYFALLCNLHNKHKHAKAGMIALDNLYDDLEKNPEHEKKWQQMLNDIREMKDKQISLSGSLQDIIQNIANGDNTGVLNNLVLLLVDNTAILENIEKNRNQVKMDIEHFSNDKNTIRQKFYKKMRVTLSHTFTAMCVTTEVGGGPIVKHDRTGTESLIADGVGLLGSFLGAHMPAGGGVVSSLADRLGSVLRDHEYKRYEERMALITDVGTVEELTNVSRQVARELADRYEEQLLSLTANPHHKRRICSWCCRCFRKDQENQPSANDNSKEETNSAEKIAKFGIASIVKAILHDDIDEAEEYSDIEPRDLAHILVAVTCRAKPEIKSKVRRKLNLEKKAILLHERLKSSKQETPVAWNLYDFYRKPGIQLIDNTAATTHPEPLSWMEPELYGSRLGTQKEYDYLANLDKKETNNMKKYCCCWKKSS</sequence>
<dbReference type="EMBL" id="CAJOAY010002431">
    <property type="protein sequence ID" value="CAF3951894.1"/>
    <property type="molecule type" value="Genomic_DNA"/>
</dbReference>
<dbReference type="Pfam" id="PF13432">
    <property type="entry name" value="TPR_16"/>
    <property type="match status" value="1"/>
</dbReference>
<dbReference type="AlphaFoldDB" id="A0A813T8B9"/>
<dbReference type="EMBL" id="CAJNON010000023">
    <property type="protein sequence ID" value="CAF0804787.1"/>
    <property type="molecule type" value="Genomic_DNA"/>
</dbReference>
<comment type="caution">
    <text evidence="4">The sequence shown here is derived from an EMBL/GenBank/DDBJ whole genome shotgun (WGS) entry which is preliminary data.</text>
</comment>
<evidence type="ECO:0000313" key="5">
    <source>
        <dbReference type="EMBL" id="CAF3951894.1"/>
    </source>
</evidence>
<dbReference type="Proteomes" id="UP000663881">
    <property type="component" value="Unassembled WGS sequence"/>
</dbReference>
<evidence type="ECO:0000256" key="3">
    <source>
        <dbReference type="PROSITE-ProRule" id="PRU00339"/>
    </source>
</evidence>
<evidence type="ECO:0000313" key="6">
    <source>
        <dbReference type="Proteomes" id="UP000663891"/>
    </source>
</evidence>
<organism evidence="4 6">
    <name type="scientific">Adineta steineri</name>
    <dbReference type="NCBI Taxonomy" id="433720"/>
    <lineage>
        <taxon>Eukaryota</taxon>
        <taxon>Metazoa</taxon>
        <taxon>Spiralia</taxon>
        <taxon>Gnathifera</taxon>
        <taxon>Rotifera</taxon>
        <taxon>Eurotatoria</taxon>
        <taxon>Bdelloidea</taxon>
        <taxon>Adinetida</taxon>
        <taxon>Adinetidae</taxon>
        <taxon>Adineta</taxon>
    </lineage>
</organism>
<dbReference type="OrthoDB" id="1926212at2759"/>
<dbReference type="SMART" id="SM00028">
    <property type="entry name" value="TPR"/>
    <property type="match status" value="5"/>
</dbReference>
<evidence type="ECO:0000256" key="1">
    <source>
        <dbReference type="ARBA" id="ARBA00022737"/>
    </source>
</evidence>
<name>A0A813T8B9_9BILA</name>
<evidence type="ECO:0000256" key="2">
    <source>
        <dbReference type="ARBA" id="ARBA00022803"/>
    </source>
</evidence>
<dbReference type="InterPro" id="IPR050498">
    <property type="entry name" value="Ycf3"/>
</dbReference>
<dbReference type="Pfam" id="PF13181">
    <property type="entry name" value="TPR_8"/>
    <property type="match status" value="1"/>
</dbReference>
<dbReference type="Gene3D" id="1.25.40.10">
    <property type="entry name" value="Tetratricopeptide repeat domain"/>
    <property type="match status" value="4"/>
</dbReference>
<dbReference type="InterPro" id="IPR011990">
    <property type="entry name" value="TPR-like_helical_dom_sf"/>
</dbReference>
<dbReference type="SUPFAM" id="SSF48452">
    <property type="entry name" value="TPR-like"/>
    <property type="match status" value="1"/>
</dbReference>
<evidence type="ECO:0000313" key="4">
    <source>
        <dbReference type="EMBL" id="CAF0804787.1"/>
    </source>
</evidence>
<reference evidence="4" key="1">
    <citation type="submission" date="2021-02" db="EMBL/GenBank/DDBJ databases">
        <authorList>
            <person name="Nowell W R."/>
        </authorList>
    </citation>
    <scope>NUCLEOTIDE SEQUENCE</scope>
</reference>
<dbReference type="InterPro" id="IPR019734">
    <property type="entry name" value="TPR_rpt"/>
</dbReference>
<protein>
    <submittedName>
        <fullName evidence="4">Uncharacterized protein</fullName>
    </submittedName>
</protein>
<gene>
    <name evidence="5" type="ORF">OKA104_LOCUS27010</name>
    <name evidence="4" type="ORF">VCS650_LOCUS4217</name>
</gene>
<dbReference type="PANTHER" id="PTHR44858">
    <property type="entry name" value="TETRATRICOPEPTIDE REPEAT PROTEIN 6"/>
    <property type="match status" value="1"/>
</dbReference>
<accession>A0A813T8B9</accession>
<feature type="repeat" description="TPR" evidence="3">
    <location>
        <begin position="301"/>
        <end position="334"/>
    </location>
</feature>
<dbReference type="Proteomes" id="UP000663891">
    <property type="component" value="Unassembled WGS sequence"/>
</dbReference>
<keyword evidence="1" id="KW-0677">Repeat</keyword>